<evidence type="ECO:0000313" key="3">
    <source>
        <dbReference type="Proteomes" id="UP000634136"/>
    </source>
</evidence>
<keyword evidence="1" id="KW-1133">Transmembrane helix</keyword>
<comment type="caution">
    <text evidence="2">The sequence shown here is derived from an EMBL/GenBank/DDBJ whole genome shotgun (WGS) entry which is preliminary data.</text>
</comment>
<evidence type="ECO:0000313" key="2">
    <source>
        <dbReference type="EMBL" id="KAF7817424.1"/>
    </source>
</evidence>
<keyword evidence="3" id="KW-1185">Reference proteome</keyword>
<keyword evidence="1" id="KW-0472">Membrane</keyword>
<proteinExistence type="predicted"/>
<name>A0A834THD1_9FABA</name>
<organism evidence="2 3">
    <name type="scientific">Senna tora</name>
    <dbReference type="NCBI Taxonomy" id="362788"/>
    <lineage>
        <taxon>Eukaryota</taxon>
        <taxon>Viridiplantae</taxon>
        <taxon>Streptophyta</taxon>
        <taxon>Embryophyta</taxon>
        <taxon>Tracheophyta</taxon>
        <taxon>Spermatophyta</taxon>
        <taxon>Magnoliopsida</taxon>
        <taxon>eudicotyledons</taxon>
        <taxon>Gunneridae</taxon>
        <taxon>Pentapetalae</taxon>
        <taxon>rosids</taxon>
        <taxon>fabids</taxon>
        <taxon>Fabales</taxon>
        <taxon>Fabaceae</taxon>
        <taxon>Caesalpinioideae</taxon>
        <taxon>Cassia clade</taxon>
        <taxon>Senna</taxon>
    </lineage>
</organism>
<keyword evidence="1" id="KW-0812">Transmembrane</keyword>
<reference evidence="2" key="1">
    <citation type="submission" date="2020-09" db="EMBL/GenBank/DDBJ databases">
        <title>Genome-Enabled Discovery of Anthraquinone Biosynthesis in Senna tora.</title>
        <authorList>
            <person name="Kang S.-H."/>
            <person name="Pandey R.P."/>
            <person name="Lee C.-M."/>
            <person name="Sim J.-S."/>
            <person name="Jeong J.-T."/>
            <person name="Choi B.-S."/>
            <person name="Jung M."/>
            <person name="Ginzburg D."/>
            <person name="Zhao K."/>
            <person name="Won S.Y."/>
            <person name="Oh T.-J."/>
            <person name="Yu Y."/>
            <person name="Kim N.-H."/>
            <person name="Lee O.R."/>
            <person name="Lee T.-H."/>
            <person name="Bashyal P."/>
            <person name="Kim T.-S."/>
            <person name="Lee W.-H."/>
            <person name="Kawkins C."/>
            <person name="Kim C.-K."/>
            <person name="Kim J.S."/>
            <person name="Ahn B.O."/>
            <person name="Rhee S.Y."/>
            <person name="Sohng J.K."/>
        </authorList>
    </citation>
    <scope>NUCLEOTIDE SEQUENCE</scope>
    <source>
        <tissue evidence="2">Leaf</tissue>
    </source>
</reference>
<feature type="transmembrane region" description="Helical" evidence="1">
    <location>
        <begin position="82"/>
        <end position="101"/>
    </location>
</feature>
<accession>A0A834THD1</accession>
<gene>
    <name evidence="2" type="ORF">G2W53_031393</name>
</gene>
<sequence length="161" mass="17138">MKKTSLTSANSEGLSSSIRPIPTLQDLGNTTCCCCCLGTSDESLVSATLVLAEAALISSAKSSFSSDLDVATLKLLGKASNLPATSMGLLYFMLFPQIVMLRTYKSFAFPKALIGDVIILTNTFCCFSPLLFLDLISLLSINPSLPQYTTTTTTRGISETN</sequence>
<dbReference type="AlphaFoldDB" id="A0A834THD1"/>
<feature type="transmembrane region" description="Helical" evidence="1">
    <location>
        <begin position="113"/>
        <end position="133"/>
    </location>
</feature>
<evidence type="ECO:0000256" key="1">
    <source>
        <dbReference type="SAM" id="Phobius"/>
    </source>
</evidence>
<dbReference type="Proteomes" id="UP000634136">
    <property type="component" value="Unassembled WGS sequence"/>
</dbReference>
<protein>
    <submittedName>
        <fullName evidence="2">Uncharacterized protein</fullName>
    </submittedName>
</protein>
<dbReference type="EMBL" id="JAAIUW010000009">
    <property type="protein sequence ID" value="KAF7817424.1"/>
    <property type="molecule type" value="Genomic_DNA"/>
</dbReference>